<reference evidence="1 2" key="2">
    <citation type="journal article" date="2017" name="Antonie Van Leeuwenhoek">
        <title>Rhizobium rhizosphaerae sp. nov., a novel species isolated from rice rhizosphere.</title>
        <authorList>
            <person name="Zhao J.J."/>
            <person name="Zhang J."/>
            <person name="Zhang R.J."/>
            <person name="Zhang C.W."/>
            <person name="Yin H.Q."/>
            <person name="Zhang X.X."/>
        </authorList>
    </citation>
    <scope>NUCLEOTIDE SEQUENCE [LARGE SCALE GENOMIC DNA]</scope>
    <source>
        <strain evidence="1 2">ACAM 611</strain>
    </source>
</reference>
<reference evidence="1 2" key="1">
    <citation type="journal article" date="2012" name="J. Bacteriol.">
        <title>Genome sequence of proteorhodopsin-containing sea ice bacterium Glaciecola punicea ACAM 611T.</title>
        <authorList>
            <person name="Qin Q.-L."/>
            <person name="Xie B.-B."/>
            <person name="Shu Y.-L."/>
            <person name="Rong J.-C."/>
            <person name="Zhao D.-L."/>
            <person name="Zhang X.-Y."/>
            <person name="Chen X.-L."/>
            <person name="Zhou B.-C."/>
            <person name="Zhanga Y.-Z."/>
        </authorList>
    </citation>
    <scope>NUCLEOTIDE SEQUENCE [LARGE SCALE GENOMIC DNA]</scope>
    <source>
        <strain evidence="1 2">ACAM 611</strain>
    </source>
</reference>
<gene>
    <name evidence="1" type="ORF">GPUN_2436</name>
</gene>
<comment type="caution">
    <text evidence="1">The sequence shown here is derived from an EMBL/GenBank/DDBJ whole genome shotgun (WGS) entry which is preliminary data.</text>
</comment>
<dbReference type="SUPFAM" id="SSF51011">
    <property type="entry name" value="Glycosyl hydrolase domain"/>
    <property type="match status" value="1"/>
</dbReference>
<name>H5TE24_9ALTE</name>
<accession>H5TE24</accession>
<dbReference type="Gene3D" id="2.60.40.1180">
    <property type="entry name" value="Golgi alpha-mannosidase II"/>
    <property type="match status" value="1"/>
</dbReference>
<dbReference type="InterPro" id="IPR013780">
    <property type="entry name" value="Glyco_hydro_b"/>
</dbReference>
<dbReference type="Proteomes" id="UP000053586">
    <property type="component" value="Unassembled WGS sequence"/>
</dbReference>
<proteinExistence type="predicted"/>
<keyword evidence="2" id="KW-1185">Reference proteome</keyword>
<dbReference type="AlphaFoldDB" id="H5TE24"/>
<evidence type="ECO:0000313" key="2">
    <source>
        <dbReference type="Proteomes" id="UP000053586"/>
    </source>
</evidence>
<evidence type="ECO:0000313" key="1">
    <source>
        <dbReference type="EMBL" id="GAB56551.1"/>
    </source>
</evidence>
<protein>
    <submittedName>
        <fullName evidence="1">Uncharacterized protein</fullName>
    </submittedName>
</protein>
<dbReference type="EMBL" id="BAET01000030">
    <property type="protein sequence ID" value="GAB56551.1"/>
    <property type="molecule type" value="Genomic_DNA"/>
</dbReference>
<dbReference type="RefSeq" id="WP_006006813.1">
    <property type="nucleotide sequence ID" value="NZ_BAET01000030.1"/>
</dbReference>
<dbReference type="OrthoDB" id="6322589at2"/>
<organism evidence="1 2">
    <name type="scientific">Glaciecola punicea ACAM 611</name>
    <dbReference type="NCBI Taxonomy" id="1121923"/>
    <lineage>
        <taxon>Bacteria</taxon>
        <taxon>Pseudomonadati</taxon>
        <taxon>Pseudomonadota</taxon>
        <taxon>Gammaproteobacteria</taxon>
        <taxon>Alteromonadales</taxon>
        <taxon>Alteromonadaceae</taxon>
        <taxon>Glaciecola</taxon>
    </lineage>
</organism>
<sequence>MTFIPQFIKLIVFSLVLLIIACTPTNQSGDYNLPNDPNILPSWYGQSYDLFFNTSPAQIPLLAKSLNDLSKATKVNDGSLAAQKSLIIENVLTRSLSSSIENEARLAIEQQRNEQFIAHQFASLGELYLSPKDNDYLQQNETWSQYVDSLIALGDEFDVFKQGEIDIYTASEEFSLFAYQRTLGNTRAFVAFNFSFDTVEVPLPFGFMTSTKITMWQSDSPKATTFVTSQALMIRPYTAVIIIVG</sequence>